<dbReference type="InParanoid" id="M3XLU2"/>
<dbReference type="GO" id="GO:0030509">
    <property type="term" value="P:BMP signaling pathway"/>
    <property type="evidence" value="ECO:0007669"/>
    <property type="project" value="Ensembl"/>
</dbReference>
<dbReference type="FunFam" id="3.30.870.10:FF:000004">
    <property type="entry name" value="protein FAM83H isoform X2"/>
    <property type="match status" value="1"/>
</dbReference>
<dbReference type="PANTHER" id="PTHR16181">
    <property type="entry name" value="PROTEIN FAM83A-RELATED"/>
    <property type="match status" value="1"/>
</dbReference>
<dbReference type="Gene3D" id="3.30.870.10">
    <property type="entry name" value="Endonuclease Chain A"/>
    <property type="match status" value="1"/>
</dbReference>
<dbReference type="Ensembl" id="ENSMPUT00000000042.1">
    <property type="protein sequence ID" value="ENSMPUP00000000042.1"/>
    <property type="gene ID" value="ENSMPUG00000000042.1"/>
</dbReference>
<evidence type="ECO:0000256" key="3">
    <source>
        <dbReference type="ARBA" id="ARBA00022490"/>
    </source>
</evidence>
<evidence type="ECO:0000259" key="5">
    <source>
        <dbReference type="Pfam" id="PF07894"/>
    </source>
</evidence>
<dbReference type="InterPro" id="IPR012461">
    <property type="entry name" value="SACK1"/>
</dbReference>
<dbReference type="AlphaFoldDB" id="M3XLU2"/>
<dbReference type="CDD" id="cd09187">
    <property type="entry name" value="PLDc_FAM83G_N"/>
    <property type="match status" value="1"/>
</dbReference>
<feature type="compositionally biased region" description="Basic and acidic residues" evidence="4">
    <location>
        <begin position="503"/>
        <end position="514"/>
    </location>
</feature>
<dbReference type="GO" id="GO:0005829">
    <property type="term" value="C:cytosol"/>
    <property type="evidence" value="ECO:0007669"/>
    <property type="project" value="Ensembl"/>
</dbReference>
<keyword evidence="3" id="KW-0963">Cytoplasm</keyword>
<dbReference type="GO" id="GO:0005634">
    <property type="term" value="C:nucleus"/>
    <property type="evidence" value="ECO:0007669"/>
    <property type="project" value="Ensembl"/>
</dbReference>
<organism evidence="6">
    <name type="scientific">Mustela putorius furo</name>
    <name type="common">European domestic ferret</name>
    <name type="synonym">Mustela furo</name>
    <dbReference type="NCBI Taxonomy" id="9669"/>
    <lineage>
        <taxon>Eukaryota</taxon>
        <taxon>Metazoa</taxon>
        <taxon>Chordata</taxon>
        <taxon>Craniata</taxon>
        <taxon>Vertebrata</taxon>
        <taxon>Euteleostomi</taxon>
        <taxon>Mammalia</taxon>
        <taxon>Eutheria</taxon>
        <taxon>Laurasiatheria</taxon>
        <taxon>Carnivora</taxon>
        <taxon>Caniformia</taxon>
        <taxon>Musteloidea</taxon>
        <taxon>Mustelidae</taxon>
        <taxon>Mustelinae</taxon>
        <taxon>Mustela</taxon>
    </lineage>
</organism>
<dbReference type="GeneTree" id="ENSGT00940000157932"/>
<protein>
    <submittedName>
        <fullName evidence="6">Family with sequence similarity 83 member G</fullName>
    </submittedName>
</protein>
<dbReference type="Pfam" id="PF07894">
    <property type="entry name" value="SACK1"/>
    <property type="match status" value="1"/>
</dbReference>
<dbReference type="EMBL" id="AEYP01089342">
    <property type="status" value="NOT_ANNOTATED_CDS"/>
    <property type="molecule type" value="Genomic_DNA"/>
</dbReference>
<feature type="compositionally biased region" description="Low complexity" evidence="4">
    <location>
        <begin position="724"/>
        <end position="733"/>
    </location>
</feature>
<dbReference type="GO" id="GO:0019901">
    <property type="term" value="F:protein kinase binding"/>
    <property type="evidence" value="ECO:0007669"/>
    <property type="project" value="TreeGrafter"/>
</dbReference>
<feature type="compositionally biased region" description="Basic and acidic residues" evidence="4">
    <location>
        <begin position="221"/>
        <end position="233"/>
    </location>
</feature>
<feature type="region of interest" description="Disordered" evidence="4">
    <location>
        <begin position="218"/>
        <end position="262"/>
    </location>
</feature>
<proteinExistence type="inferred from homology"/>
<evidence type="ECO:0000313" key="6">
    <source>
        <dbReference type="Ensembl" id="ENSMPUP00000000042.1"/>
    </source>
</evidence>
<sequence>MFQSLLDFGPWAFQNSATRRGEPRRRSSPQPPQAGIPSGLRVGVGWVSESASGPAPRAARDRRWRRRCGRGCISHQSAAAGALRSACAPLLAGSGPRPPGSLWAESLRHWWSHRARRNSGARSCGVLCRPPTRHKRPLGSGNMAFSQVQCLDDSHVNWRSSESKPEFFYSEEQRLALEALVARGREAFYEVLKRENIRDFLSELELKRILETIEVYDPGSEDPRVASRPRGPEDDGIGDSEEASRAGGDPTEAEPLPSLEYWPQKSDRSIPQLDLGWPDTIAYRGVTRASVYMQPPIDGQAHIKEVVRKMISQAQKVIAVVMDMFTDVDIFKDLLDAGFKRKVAVYIIVDESNVKYFLHMCERARMHPGHLKNLRVRSSGGTEFFTRSATKFKGALAQKFMFVDGDRAICGSYSFTWSAARTDRNVISVLSGQVVEMFDRQFQELYLMSHGVSLKGITMEKEPEPEPIVLPSVVPLVPSGTVAKKLVNPKYALVKAKSADEIAKTSSEKQEVKKPPGLRGATLAERPGDVLEAPPPVHPGLLNLERANMFEYLPTWVEPDPEPGSDILGYINIIDPNIWNPQPSQMNRIKIRDTSQAGTQLWRQSQDCNPAPGPSAPQDGGPAENGLPQEDPKPQPPVPKPRTVPVAEVIAQDSGGVDWALGTPEEETPQNGTDGTPPRTPGPGHAPLLRQLSVTQDDPDSQGAVIPNGLDGEDEEDDDDYVTLSDQDSLSGSSGHGPGPRRPSVASSSVSDEYFEVRGRSAPLQRRHSEQVANGPAQPPRRQLSAPHVTHGTFGGPLGGLLWAPGQEREEAGTPRRTQAPHSTEKETQGQPIPHYRVPASGTREKDGFLRPMRTSGSLRYRPAADGAQSSTRKAGPATTSPYSWQIKGGPMPRTLADPGTPRSARNASSQADGRVPEEQPSPFGISYSKLSQSKHLKARTGSGQWGSSDSKRRAQAPRDRKDP</sequence>
<dbReference type="HOGENOM" id="CLU_019056_1_0_1"/>
<dbReference type="OMA" id="PYWQSKA"/>
<accession>M3XLU2</accession>
<feature type="domain" description="Scaffolding anchor of CK1" evidence="5">
    <location>
        <begin position="157"/>
        <end position="450"/>
    </location>
</feature>
<dbReference type="eggNOG" id="ENOG502QS42">
    <property type="taxonomic scope" value="Eukaryota"/>
</dbReference>
<evidence type="ECO:0000256" key="4">
    <source>
        <dbReference type="SAM" id="MobiDB-lite"/>
    </source>
</evidence>
<feature type="compositionally biased region" description="Acidic residues" evidence="4">
    <location>
        <begin position="711"/>
        <end position="721"/>
    </location>
</feature>
<dbReference type="PANTHER" id="PTHR16181:SF29">
    <property type="entry name" value="PROTEIN FAM83A-RELATED"/>
    <property type="match status" value="1"/>
</dbReference>
<dbReference type="InterPro" id="IPR050944">
    <property type="entry name" value="FAM83"/>
</dbReference>
<feature type="compositionally biased region" description="Basic and acidic residues" evidence="4">
    <location>
        <begin position="950"/>
        <end position="964"/>
    </location>
</feature>
<dbReference type="SUPFAM" id="SSF56024">
    <property type="entry name" value="Phospholipase D/nuclease"/>
    <property type="match status" value="1"/>
</dbReference>
<gene>
    <name evidence="6" type="primary">FAM83G</name>
</gene>
<reference evidence="6" key="1">
    <citation type="submission" date="2024-06" db="UniProtKB">
        <authorList>
            <consortium name="Ensembl"/>
        </authorList>
    </citation>
    <scope>IDENTIFICATION</scope>
</reference>
<comment type="subcellular location">
    <subcellularLocation>
        <location evidence="1">Cytoplasm</location>
    </subcellularLocation>
</comment>
<feature type="region of interest" description="Disordered" evidence="4">
    <location>
        <begin position="594"/>
        <end position="964"/>
    </location>
</feature>
<feature type="compositionally biased region" description="Polar residues" evidence="4">
    <location>
        <begin position="868"/>
        <end position="884"/>
    </location>
</feature>
<name>M3XLU2_MUSPF</name>
<comment type="similarity">
    <text evidence="2">Belongs to the FAM83 family.</text>
</comment>
<feature type="compositionally biased region" description="Polar residues" evidence="4">
    <location>
        <begin position="594"/>
        <end position="608"/>
    </location>
</feature>
<feature type="region of interest" description="Disordered" evidence="4">
    <location>
        <begin position="16"/>
        <end position="41"/>
    </location>
</feature>
<feature type="compositionally biased region" description="Low complexity" evidence="4">
    <location>
        <begin position="742"/>
        <end position="751"/>
    </location>
</feature>
<dbReference type="STRING" id="9669.ENSMPUP00000000042"/>
<evidence type="ECO:0000256" key="2">
    <source>
        <dbReference type="ARBA" id="ARBA00006937"/>
    </source>
</evidence>
<feature type="region of interest" description="Disordered" evidence="4">
    <location>
        <begin position="503"/>
        <end position="535"/>
    </location>
</feature>
<evidence type="ECO:0000256" key="1">
    <source>
        <dbReference type="ARBA" id="ARBA00004496"/>
    </source>
</evidence>